<dbReference type="InterPro" id="IPR009050">
    <property type="entry name" value="Globin-like_sf"/>
</dbReference>
<dbReference type="GO" id="GO:0046872">
    <property type="term" value="F:metal ion binding"/>
    <property type="evidence" value="ECO:0007669"/>
    <property type="project" value="UniProtKB-KW"/>
</dbReference>
<evidence type="ECO:0000256" key="4">
    <source>
        <dbReference type="ARBA" id="ARBA00023004"/>
    </source>
</evidence>
<dbReference type="InterPro" id="IPR001486">
    <property type="entry name" value="Hemoglobin_trunc"/>
</dbReference>
<evidence type="ECO:0000313" key="5">
    <source>
        <dbReference type="EMBL" id="CUH41483.1"/>
    </source>
</evidence>
<dbReference type="AlphaFoldDB" id="A0A0P1EK23"/>
<keyword evidence="3" id="KW-0479">Metal-binding</keyword>
<proteinExistence type="predicted"/>
<keyword evidence="6" id="KW-1185">Reference proteome</keyword>
<gene>
    <name evidence="5" type="ORF">RUM4293_00355</name>
</gene>
<evidence type="ECO:0000256" key="2">
    <source>
        <dbReference type="ARBA" id="ARBA00022617"/>
    </source>
</evidence>
<name>A0A0P1EK23_9RHOB</name>
<dbReference type="EMBL" id="CYPS01000008">
    <property type="protein sequence ID" value="CUH41483.1"/>
    <property type="molecule type" value="Genomic_DNA"/>
</dbReference>
<keyword evidence="1" id="KW-0813">Transport</keyword>
<evidence type="ECO:0000256" key="3">
    <source>
        <dbReference type="ARBA" id="ARBA00022723"/>
    </source>
</evidence>
<evidence type="ECO:0000256" key="1">
    <source>
        <dbReference type="ARBA" id="ARBA00022448"/>
    </source>
</evidence>
<evidence type="ECO:0000313" key="6">
    <source>
        <dbReference type="Proteomes" id="UP000050786"/>
    </source>
</evidence>
<dbReference type="GO" id="GO:0020037">
    <property type="term" value="F:heme binding"/>
    <property type="evidence" value="ECO:0007669"/>
    <property type="project" value="InterPro"/>
</dbReference>
<dbReference type="Proteomes" id="UP000050786">
    <property type="component" value="Unassembled WGS sequence"/>
</dbReference>
<accession>A0A0P1EK23</accession>
<dbReference type="GO" id="GO:0019825">
    <property type="term" value="F:oxygen binding"/>
    <property type="evidence" value="ECO:0007669"/>
    <property type="project" value="InterPro"/>
</dbReference>
<dbReference type="Pfam" id="PF01152">
    <property type="entry name" value="Bac_globin"/>
    <property type="match status" value="1"/>
</dbReference>
<dbReference type="RefSeq" id="WP_058271905.1">
    <property type="nucleotide sequence ID" value="NZ_CYPS01000008.1"/>
</dbReference>
<protein>
    <submittedName>
        <fullName evidence="5">Truncated hemoglobins</fullName>
    </submittedName>
</protein>
<dbReference type="SUPFAM" id="SSF46458">
    <property type="entry name" value="Globin-like"/>
    <property type="match status" value="1"/>
</dbReference>
<dbReference type="Gene3D" id="1.10.490.10">
    <property type="entry name" value="Globins"/>
    <property type="match status" value="1"/>
</dbReference>
<reference evidence="6" key="1">
    <citation type="submission" date="2015-09" db="EMBL/GenBank/DDBJ databases">
        <authorList>
            <person name="Rodrigo-Torres L."/>
            <person name="Arahal D.R."/>
        </authorList>
    </citation>
    <scope>NUCLEOTIDE SEQUENCE [LARGE SCALE GENOMIC DNA]</scope>
    <source>
        <strain evidence="6">CECT 4293</strain>
    </source>
</reference>
<organism evidence="5 6">
    <name type="scientific">Ruegeria atlantica</name>
    <dbReference type="NCBI Taxonomy" id="81569"/>
    <lineage>
        <taxon>Bacteria</taxon>
        <taxon>Pseudomonadati</taxon>
        <taxon>Pseudomonadota</taxon>
        <taxon>Alphaproteobacteria</taxon>
        <taxon>Rhodobacterales</taxon>
        <taxon>Roseobacteraceae</taxon>
        <taxon>Ruegeria</taxon>
    </lineage>
</organism>
<keyword evidence="4" id="KW-0408">Iron</keyword>
<sequence length="251" mass="28828">MTRVDHLKYPTRHGYMSEKIQNTYIKSAIENGVLPPDAHRMPEVVSLTAPGDITKPIQFWQLYSVLGQDQIVDIVRRYYERVFADEPWFTSVFERVGGLSHHVATQASMWIDVMGGGPYYHGAEFRLSFHHTHIAMALMNDKGAERWVALMRETLDSSLDLMAADPRVRTSINTFLAYFMTKYADEFRFQDRHIFGETNGPIKRRINFMKMTTEAIEGLSEKELCDALIARGVDVARYPNKQALVSKALMM</sequence>
<keyword evidence="2" id="KW-0349">Heme</keyword>
<dbReference type="InterPro" id="IPR012292">
    <property type="entry name" value="Globin/Proto"/>
</dbReference>